<evidence type="ECO:0000313" key="1">
    <source>
        <dbReference type="EMBL" id="QUN05963.1"/>
    </source>
</evidence>
<dbReference type="Proteomes" id="UP000679575">
    <property type="component" value="Chromosome"/>
</dbReference>
<dbReference type="EMBL" id="CP073587">
    <property type="protein sequence ID" value="QUN05963.1"/>
    <property type="molecule type" value="Genomic_DNA"/>
</dbReference>
<sequence length="142" mass="15181">MQRLRRHMGLILTMLAFIGQGLLSNDHWMIPSANATEPTMMMSATSSQPMAASMDCHTQKTMTPDCCDGHHVAQVLPDTATHHCCDGKGLCKGGHCLVISVTGTLLAAVSWPTAKQPEVAVATPMPHFHSVDVNPSLKPPIA</sequence>
<organism evidence="1 2">
    <name type="scientific">Shewanella yunxiaonensis</name>
    <dbReference type="NCBI Taxonomy" id="2829809"/>
    <lineage>
        <taxon>Bacteria</taxon>
        <taxon>Pseudomonadati</taxon>
        <taxon>Pseudomonadota</taxon>
        <taxon>Gammaproteobacteria</taxon>
        <taxon>Alteromonadales</taxon>
        <taxon>Shewanellaceae</taxon>
        <taxon>Shewanella</taxon>
    </lineage>
</organism>
<evidence type="ECO:0000313" key="2">
    <source>
        <dbReference type="Proteomes" id="UP000679575"/>
    </source>
</evidence>
<reference evidence="1 2" key="1">
    <citation type="submission" date="2021-04" db="EMBL/GenBank/DDBJ databases">
        <title>Novel species identification of genus Shewanella.</title>
        <authorList>
            <person name="Liu G."/>
        </authorList>
    </citation>
    <scope>NUCLEOTIDE SEQUENCE [LARGE SCALE GENOMIC DNA]</scope>
    <source>
        <strain evidence="1 2">FJAT-54481</strain>
    </source>
</reference>
<dbReference type="RefSeq" id="WP_212594988.1">
    <property type="nucleotide sequence ID" value="NZ_CP073587.1"/>
</dbReference>
<protein>
    <recommendedName>
        <fullName evidence="3">CopL family metal-binding regulatory protein</fullName>
    </recommendedName>
</protein>
<accession>A0ABX7YTX6</accession>
<name>A0ABX7YTX6_9GAMM</name>
<keyword evidence="2" id="KW-1185">Reference proteome</keyword>
<gene>
    <name evidence="1" type="ORF">KDN34_00245</name>
</gene>
<proteinExistence type="predicted"/>
<evidence type="ECO:0008006" key="3">
    <source>
        <dbReference type="Google" id="ProtNLM"/>
    </source>
</evidence>